<protein>
    <submittedName>
        <fullName evidence="1">Uncharacterized protein</fullName>
    </submittedName>
</protein>
<reference evidence="1" key="2">
    <citation type="journal article" date="2015" name="Data Brief">
        <title>Shoot transcriptome of the giant reed, Arundo donax.</title>
        <authorList>
            <person name="Barrero R.A."/>
            <person name="Guerrero F.D."/>
            <person name="Moolhuijzen P."/>
            <person name="Goolsby J.A."/>
            <person name="Tidwell J."/>
            <person name="Bellgard S.E."/>
            <person name="Bellgard M.I."/>
        </authorList>
    </citation>
    <scope>NUCLEOTIDE SEQUENCE</scope>
    <source>
        <tissue evidence="1">Shoot tissue taken approximately 20 cm above the soil surface</tissue>
    </source>
</reference>
<sequence>MRARNCGNGEDDVSLVSNPTNRHCIGGYLERAGALNFVADMTPIAVACWLKKPSF</sequence>
<name>A0A0A9GRT8_ARUDO</name>
<organism evidence="1">
    <name type="scientific">Arundo donax</name>
    <name type="common">Giant reed</name>
    <name type="synonym">Donax arundinaceus</name>
    <dbReference type="NCBI Taxonomy" id="35708"/>
    <lineage>
        <taxon>Eukaryota</taxon>
        <taxon>Viridiplantae</taxon>
        <taxon>Streptophyta</taxon>
        <taxon>Embryophyta</taxon>
        <taxon>Tracheophyta</taxon>
        <taxon>Spermatophyta</taxon>
        <taxon>Magnoliopsida</taxon>
        <taxon>Liliopsida</taxon>
        <taxon>Poales</taxon>
        <taxon>Poaceae</taxon>
        <taxon>PACMAD clade</taxon>
        <taxon>Arundinoideae</taxon>
        <taxon>Arundineae</taxon>
        <taxon>Arundo</taxon>
    </lineage>
</organism>
<proteinExistence type="predicted"/>
<dbReference type="EMBL" id="GBRH01170759">
    <property type="protein sequence ID" value="JAE27137.1"/>
    <property type="molecule type" value="Transcribed_RNA"/>
</dbReference>
<accession>A0A0A9GRT8</accession>
<evidence type="ECO:0000313" key="1">
    <source>
        <dbReference type="EMBL" id="JAE27137.1"/>
    </source>
</evidence>
<dbReference type="AlphaFoldDB" id="A0A0A9GRT8"/>
<reference evidence="1" key="1">
    <citation type="submission" date="2014-09" db="EMBL/GenBank/DDBJ databases">
        <authorList>
            <person name="Magalhaes I.L.F."/>
            <person name="Oliveira U."/>
            <person name="Santos F.R."/>
            <person name="Vidigal T.H.D.A."/>
            <person name="Brescovit A.D."/>
            <person name="Santos A.J."/>
        </authorList>
    </citation>
    <scope>NUCLEOTIDE SEQUENCE</scope>
    <source>
        <tissue evidence="1">Shoot tissue taken approximately 20 cm above the soil surface</tissue>
    </source>
</reference>